<organism evidence="10 11">
    <name type="scientific">Mesonia sediminis</name>
    <dbReference type="NCBI Taxonomy" id="1703946"/>
    <lineage>
        <taxon>Bacteria</taxon>
        <taxon>Pseudomonadati</taxon>
        <taxon>Bacteroidota</taxon>
        <taxon>Flavobacteriia</taxon>
        <taxon>Flavobacteriales</taxon>
        <taxon>Flavobacteriaceae</taxon>
        <taxon>Mesonia</taxon>
    </lineage>
</organism>
<sequence length="183" mass="20852">MESTIKERRSIFPNQFTGEVIPDAKITELLELAHWAPSHRKTFPWRFHVIGGEAKIAFAEFLANTYKNTAAKFSDFKYNKLKQKVLNSSHIVVINMQPDPEKRVPEWEELAATAMAVQNLWLGATAKGLGGYWSSPSLIDKIPSYLKTADNERCLGLFYLGVPGEAELVKRERPELINYVKWV</sequence>
<name>A0ABW5SC03_9FLAO</name>
<evidence type="ECO:0000256" key="6">
    <source>
        <dbReference type="ARBA" id="ARBA00023002"/>
    </source>
</evidence>
<gene>
    <name evidence="10" type="ORF">ACFSQ0_02360</name>
</gene>
<comment type="caution">
    <text evidence="10">The sequence shown here is derived from an EMBL/GenBank/DDBJ whole genome shotgun (WGS) entry which is preliminary data.</text>
</comment>
<evidence type="ECO:0000256" key="2">
    <source>
        <dbReference type="ARBA" id="ARBA00007118"/>
    </source>
</evidence>
<keyword evidence="7 8" id="KW-0520">NAD</keyword>
<evidence type="ECO:0000256" key="4">
    <source>
        <dbReference type="ARBA" id="ARBA00022643"/>
    </source>
</evidence>
<feature type="domain" description="Nitroreductase" evidence="9">
    <location>
        <begin position="5"/>
        <end position="161"/>
    </location>
</feature>
<dbReference type="EC" id="1.-.-.-" evidence="8"/>
<evidence type="ECO:0000256" key="5">
    <source>
        <dbReference type="ARBA" id="ARBA00022857"/>
    </source>
</evidence>
<proteinExistence type="inferred from homology"/>
<dbReference type="InterPro" id="IPR026021">
    <property type="entry name" value="YdjA-like"/>
</dbReference>
<dbReference type="EMBL" id="JBHULZ010000008">
    <property type="protein sequence ID" value="MFD2696823.1"/>
    <property type="molecule type" value="Genomic_DNA"/>
</dbReference>
<evidence type="ECO:0000256" key="1">
    <source>
        <dbReference type="ARBA" id="ARBA00001917"/>
    </source>
</evidence>
<evidence type="ECO:0000256" key="8">
    <source>
        <dbReference type="PIRNR" id="PIRNR000232"/>
    </source>
</evidence>
<keyword evidence="3 8" id="KW-0285">Flavoprotein</keyword>
<dbReference type="InterPro" id="IPR052530">
    <property type="entry name" value="NAD(P)H_nitroreductase"/>
</dbReference>
<accession>A0ABW5SC03</accession>
<dbReference type="PANTHER" id="PTHR43821:SF1">
    <property type="entry name" value="NAD(P)H NITROREDUCTASE YDJA-RELATED"/>
    <property type="match status" value="1"/>
</dbReference>
<evidence type="ECO:0000313" key="10">
    <source>
        <dbReference type="EMBL" id="MFD2696823.1"/>
    </source>
</evidence>
<evidence type="ECO:0000256" key="7">
    <source>
        <dbReference type="ARBA" id="ARBA00023027"/>
    </source>
</evidence>
<keyword evidence="11" id="KW-1185">Reference proteome</keyword>
<dbReference type="PIRSF" id="PIRSF000232">
    <property type="entry name" value="YdjA"/>
    <property type="match status" value="1"/>
</dbReference>
<comment type="similarity">
    <text evidence="2 8">Belongs to the nitroreductase family.</text>
</comment>
<evidence type="ECO:0000259" key="9">
    <source>
        <dbReference type="Pfam" id="PF00881"/>
    </source>
</evidence>
<evidence type="ECO:0000256" key="3">
    <source>
        <dbReference type="ARBA" id="ARBA00022630"/>
    </source>
</evidence>
<evidence type="ECO:0000313" key="11">
    <source>
        <dbReference type="Proteomes" id="UP001597357"/>
    </source>
</evidence>
<dbReference type="Gene3D" id="3.40.109.10">
    <property type="entry name" value="NADH Oxidase"/>
    <property type="match status" value="1"/>
</dbReference>
<keyword evidence="5 8" id="KW-0521">NADP</keyword>
<dbReference type="SUPFAM" id="SSF55469">
    <property type="entry name" value="FMN-dependent nitroreductase-like"/>
    <property type="match status" value="1"/>
</dbReference>
<dbReference type="RefSeq" id="WP_379043563.1">
    <property type="nucleotide sequence ID" value="NZ_JBHULZ010000008.1"/>
</dbReference>
<dbReference type="InterPro" id="IPR029479">
    <property type="entry name" value="Nitroreductase"/>
</dbReference>
<dbReference type="PANTHER" id="PTHR43821">
    <property type="entry name" value="NAD(P)H NITROREDUCTASE YDJA-RELATED"/>
    <property type="match status" value="1"/>
</dbReference>
<reference evidence="11" key="1">
    <citation type="journal article" date="2019" name="Int. J. Syst. Evol. Microbiol.">
        <title>The Global Catalogue of Microorganisms (GCM) 10K type strain sequencing project: providing services to taxonomists for standard genome sequencing and annotation.</title>
        <authorList>
            <consortium name="The Broad Institute Genomics Platform"/>
            <consortium name="The Broad Institute Genome Sequencing Center for Infectious Disease"/>
            <person name="Wu L."/>
            <person name="Ma J."/>
        </authorList>
    </citation>
    <scope>NUCLEOTIDE SEQUENCE [LARGE SCALE GENOMIC DNA]</scope>
    <source>
        <strain evidence="11">KCTC 42255</strain>
    </source>
</reference>
<keyword evidence="6 8" id="KW-0560">Oxidoreductase</keyword>
<dbReference type="Pfam" id="PF00881">
    <property type="entry name" value="Nitroreductase"/>
    <property type="match status" value="1"/>
</dbReference>
<comment type="cofactor">
    <cofactor evidence="1 8">
        <name>FMN</name>
        <dbReference type="ChEBI" id="CHEBI:58210"/>
    </cofactor>
</comment>
<dbReference type="Proteomes" id="UP001597357">
    <property type="component" value="Unassembled WGS sequence"/>
</dbReference>
<dbReference type="InterPro" id="IPR000415">
    <property type="entry name" value="Nitroreductase-like"/>
</dbReference>
<dbReference type="CDD" id="cd02135">
    <property type="entry name" value="YdjA-like"/>
    <property type="match status" value="1"/>
</dbReference>
<protein>
    <recommendedName>
        <fullName evidence="8">Putative NAD(P)H nitroreductase</fullName>
        <ecNumber evidence="8">1.-.-.-</ecNumber>
    </recommendedName>
</protein>
<keyword evidence="4 8" id="KW-0288">FMN</keyword>